<reference evidence="14" key="1">
    <citation type="journal article" date="2018" name="Front. Microbiol.">
        <title>Genome-Based Analysis Reveals the Taxonomy and Diversity of the Family Idiomarinaceae.</title>
        <authorList>
            <person name="Liu Y."/>
            <person name="Lai Q."/>
            <person name="Shao Z."/>
        </authorList>
    </citation>
    <scope>NUCLEOTIDE SEQUENCE [LARGE SCALE GENOMIC DNA]</scope>
    <source>
        <strain evidence="14">c121</strain>
    </source>
</reference>
<dbReference type="PANTHER" id="PTHR39321">
    <property type="entry name" value="NICOTINATE-NUCLEOTIDE ADENYLYLTRANSFERASE-RELATED"/>
    <property type="match status" value="1"/>
</dbReference>
<dbReference type="NCBIfam" id="NF000839">
    <property type="entry name" value="PRK00071.1-1"/>
    <property type="match status" value="1"/>
</dbReference>
<evidence type="ECO:0000256" key="4">
    <source>
        <dbReference type="ARBA" id="ARBA00022642"/>
    </source>
</evidence>
<dbReference type="PANTHER" id="PTHR39321:SF3">
    <property type="entry name" value="PHOSPHOPANTETHEINE ADENYLYLTRANSFERASE"/>
    <property type="match status" value="1"/>
</dbReference>
<dbReference type="InterPro" id="IPR004821">
    <property type="entry name" value="Cyt_trans-like"/>
</dbReference>
<organism evidence="13 14">
    <name type="scientific">Pseudidiomarina sediminum</name>
    <dbReference type="NCBI Taxonomy" id="431675"/>
    <lineage>
        <taxon>Bacteria</taxon>
        <taxon>Pseudomonadati</taxon>
        <taxon>Pseudomonadota</taxon>
        <taxon>Gammaproteobacteria</taxon>
        <taxon>Alteromonadales</taxon>
        <taxon>Idiomarinaceae</taxon>
        <taxon>Pseudidiomarina</taxon>
    </lineage>
</organism>
<feature type="domain" description="Cytidyltransferase-like" evidence="12">
    <location>
        <begin position="5"/>
        <end position="182"/>
    </location>
</feature>
<dbReference type="GO" id="GO:0004515">
    <property type="term" value="F:nicotinate-nucleotide adenylyltransferase activity"/>
    <property type="evidence" value="ECO:0007669"/>
    <property type="project" value="UniProtKB-UniRule"/>
</dbReference>
<evidence type="ECO:0000256" key="5">
    <source>
        <dbReference type="ARBA" id="ARBA00022679"/>
    </source>
</evidence>
<evidence type="ECO:0000256" key="11">
    <source>
        <dbReference type="HAMAP-Rule" id="MF_00244"/>
    </source>
</evidence>
<evidence type="ECO:0000256" key="9">
    <source>
        <dbReference type="ARBA" id="ARBA00023027"/>
    </source>
</evidence>
<keyword evidence="7 11" id="KW-0547">Nucleotide-binding</keyword>
<dbReference type="EMBL" id="PIQE01000001">
    <property type="protein sequence ID" value="RUO74258.1"/>
    <property type="molecule type" value="Genomic_DNA"/>
</dbReference>
<evidence type="ECO:0000256" key="6">
    <source>
        <dbReference type="ARBA" id="ARBA00022695"/>
    </source>
</evidence>
<dbReference type="Proteomes" id="UP000287022">
    <property type="component" value="Unassembled WGS sequence"/>
</dbReference>
<comment type="caution">
    <text evidence="13">The sequence shown here is derived from an EMBL/GenBank/DDBJ whole genome shotgun (WGS) entry which is preliminary data.</text>
</comment>
<accession>A0A432Z8N7</accession>
<keyword evidence="5 11" id="KW-0808">Transferase</keyword>
<sequence>MLRVVFGGTFDPIHKGHVQTSLAAFAELGAEIMHVMPSALPPHRDYPGATAEQRLAMVDLAYSEVTQVIAEDWELRREGHSYSLLTLQEMRETWPNDSLVFLLGNDAFANLDSWFGWQQLLDYAHLAVMRRPAQTTPWTAAVQGLVEARQTTALTELHQQRSGAIYLLDTPDIAISATALRAALATGQSWREWVAPKVADYIEKHHLYGQL</sequence>
<evidence type="ECO:0000256" key="8">
    <source>
        <dbReference type="ARBA" id="ARBA00022840"/>
    </source>
</evidence>
<proteinExistence type="inferred from homology"/>
<dbReference type="RefSeq" id="WP_026861880.1">
    <property type="nucleotide sequence ID" value="NZ_PIQE01000001.1"/>
</dbReference>
<evidence type="ECO:0000256" key="10">
    <source>
        <dbReference type="ARBA" id="ARBA00048721"/>
    </source>
</evidence>
<dbReference type="NCBIfam" id="TIGR00482">
    <property type="entry name" value="nicotinate (nicotinamide) nucleotide adenylyltransferase"/>
    <property type="match status" value="1"/>
</dbReference>
<evidence type="ECO:0000256" key="7">
    <source>
        <dbReference type="ARBA" id="ARBA00022741"/>
    </source>
</evidence>
<evidence type="ECO:0000259" key="12">
    <source>
        <dbReference type="Pfam" id="PF01467"/>
    </source>
</evidence>
<dbReference type="Gene3D" id="3.40.50.620">
    <property type="entry name" value="HUPs"/>
    <property type="match status" value="1"/>
</dbReference>
<keyword evidence="14" id="KW-1185">Reference proteome</keyword>
<evidence type="ECO:0000256" key="1">
    <source>
        <dbReference type="ARBA" id="ARBA00002324"/>
    </source>
</evidence>
<dbReference type="HAMAP" id="MF_00244">
    <property type="entry name" value="NaMN_adenylyltr"/>
    <property type="match status" value="1"/>
</dbReference>
<keyword evidence="9 11" id="KW-0520">NAD</keyword>
<evidence type="ECO:0000256" key="2">
    <source>
        <dbReference type="ARBA" id="ARBA00005019"/>
    </source>
</evidence>
<comment type="similarity">
    <text evidence="3 11">Belongs to the NadD family.</text>
</comment>
<keyword evidence="8 11" id="KW-0067">ATP-binding</keyword>
<dbReference type="GO" id="GO:0009435">
    <property type="term" value="P:NAD+ biosynthetic process"/>
    <property type="evidence" value="ECO:0007669"/>
    <property type="project" value="UniProtKB-UniRule"/>
</dbReference>
<dbReference type="EC" id="2.7.7.18" evidence="11"/>
<protein>
    <recommendedName>
        <fullName evidence="11">Probable nicotinate-nucleotide adenylyltransferase</fullName>
        <ecNumber evidence="11">2.7.7.18</ecNumber>
    </recommendedName>
    <alternativeName>
        <fullName evidence="11">Deamido-NAD(+) diphosphorylase</fullName>
    </alternativeName>
    <alternativeName>
        <fullName evidence="11">Deamido-NAD(+) pyrophosphorylase</fullName>
    </alternativeName>
    <alternativeName>
        <fullName evidence="11">Nicotinate mononucleotide adenylyltransferase</fullName>
        <shortName evidence="11">NaMN adenylyltransferase</shortName>
    </alternativeName>
</protein>
<dbReference type="UniPathway" id="UPA00253">
    <property type="reaction ID" value="UER00332"/>
</dbReference>
<gene>
    <name evidence="11" type="primary">nadD</name>
    <name evidence="13" type="ORF">CWI80_02620</name>
</gene>
<dbReference type="AlphaFoldDB" id="A0A432Z8N7"/>
<comment type="function">
    <text evidence="1 11">Catalyzes the reversible adenylation of nicotinate mononucleotide (NaMN) to nicotinic acid adenine dinucleotide (NaAD).</text>
</comment>
<dbReference type="SUPFAM" id="SSF52374">
    <property type="entry name" value="Nucleotidylyl transferase"/>
    <property type="match status" value="1"/>
</dbReference>
<dbReference type="InterPro" id="IPR014729">
    <property type="entry name" value="Rossmann-like_a/b/a_fold"/>
</dbReference>
<evidence type="ECO:0000256" key="3">
    <source>
        <dbReference type="ARBA" id="ARBA00009014"/>
    </source>
</evidence>
<name>A0A432Z8N7_9GAMM</name>
<comment type="catalytic activity">
    <reaction evidence="10 11">
        <text>nicotinate beta-D-ribonucleotide + ATP + H(+) = deamido-NAD(+) + diphosphate</text>
        <dbReference type="Rhea" id="RHEA:22860"/>
        <dbReference type="ChEBI" id="CHEBI:15378"/>
        <dbReference type="ChEBI" id="CHEBI:30616"/>
        <dbReference type="ChEBI" id="CHEBI:33019"/>
        <dbReference type="ChEBI" id="CHEBI:57502"/>
        <dbReference type="ChEBI" id="CHEBI:58437"/>
        <dbReference type="EC" id="2.7.7.18"/>
    </reaction>
</comment>
<evidence type="ECO:0000313" key="14">
    <source>
        <dbReference type="Proteomes" id="UP000287022"/>
    </source>
</evidence>
<dbReference type="STRING" id="1122124.GCA_000423165_00875"/>
<dbReference type="InterPro" id="IPR005248">
    <property type="entry name" value="NadD/NMNAT"/>
</dbReference>
<dbReference type="CDD" id="cd02165">
    <property type="entry name" value="NMNAT"/>
    <property type="match status" value="1"/>
</dbReference>
<keyword evidence="6 11" id="KW-0548">Nucleotidyltransferase</keyword>
<dbReference type="GO" id="GO:0005524">
    <property type="term" value="F:ATP binding"/>
    <property type="evidence" value="ECO:0007669"/>
    <property type="project" value="UniProtKB-KW"/>
</dbReference>
<dbReference type="NCBIfam" id="TIGR00125">
    <property type="entry name" value="cyt_tran_rel"/>
    <property type="match status" value="1"/>
</dbReference>
<dbReference type="Pfam" id="PF01467">
    <property type="entry name" value="CTP_transf_like"/>
    <property type="match status" value="1"/>
</dbReference>
<comment type="pathway">
    <text evidence="2 11">Cofactor biosynthesis; NAD(+) biosynthesis; deamido-NAD(+) from nicotinate D-ribonucleotide: step 1/1.</text>
</comment>
<keyword evidence="4 11" id="KW-0662">Pyridine nucleotide biosynthesis</keyword>
<evidence type="ECO:0000313" key="13">
    <source>
        <dbReference type="EMBL" id="RUO74258.1"/>
    </source>
</evidence>